<protein>
    <submittedName>
        <fullName evidence="3">4Fe-4S dicluster domain-containing protein</fullName>
    </submittedName>
</protein>
<feature type="domain" description="4Fe-4S ferredoxin-type" evidence="2">
    <location>
        <begin position="778"/>
        <end position="809"/>
    </location>
</feature>
<dbReference type="SUPFAM" id="SSF54862">
    <property type="entry name" value="4Fe-4S ferredoxins"/>
    <property type="match status" value="1"/>
</dbReference>
<dbReference type="Gene3D" id="3.40.50.740">
    <property type="match status" value="1"/>
</dbReference>
<name>A0ABU3MI91_9PROT</name>
<accession>A0ABU3MI91</accession>
<dbReference type="PANTHER" id="PTHR42783:SF3">
    <property type="entry name" value="GLUTAMATE SYNTHASE [NADPH] SMALL CHAIN-RELATED"/>
    <property type="match status" value="1"/>
</dbReference>
<dbReference type="RefSeq" id="WP_314282677.1">
    <property type="nucleotide sequence ID" value="NZ_JAVVDO010000022.1"/>
</dbReference>
<reference evidence="3 4" key="1">
    <citation type="journal article" date="2019" name="Microb. Pathog.">
        <title>Comparison of VITEK 2, MALDI-TOF MS, 16S rRNA gene sequencing, and whole-genome sequencing for identification of Roseomonas mucosa.</title>
        <authorList>
            <person name="Rudolph W.W."/>
            <person name="Gunzer F."/>
            <person name="Trauth M."/>
            <person name="Bunk B."/>
            <person name="Bigge R."/>
            <person name="Schrottner P."/>
        </authorList>
    </citation>
    <scope>NUCLEOTIDE SEQUENCE [LARGE SCALE GENOMIC DNA]</scope>
    <source>
        <strain evidence="3 4">DSM 103800</strain>
    </source>
</reference>
<dbReference type="SUPFAM" id="SSF53706">
    <property type="entry name" value="Formate dehydrogenase/DMSO reductase, domains 1-3"/>
    <property type="match status" value="1"/>
</dbReference>
<dbReference type="InterPro" id="IPR017896">
    <property type="entry name" value="4Fe4S_Fe-S-bd"/>
</dbReference>
<dbReference type="EMBL" id="JAVVDO010000022">
    <property type="protein sequence ID" value="MDT8332099.1"/>
    <property type="molecule type" value="Genomic_DNA"/>
</dbReference>
<evidence type="ECO:0000313" key="3">
    <source>
        <dbReference type="EMBL" id="MDT8332099.1"/>
    </source>
</evidence>
<gene>
    <name evidence="3" type="ORF">RQ831_13645</name>
</gene>
<dbReference type="Gene3D" id="3.30.70.20">
    <property type="match status" value="2"/>
</dbReference>
<dbReference type="Pfam" id="PF13247">
    <property type="entry name" value="Fer4_11"/>
    <property type="match status" value="1"/>
</dbReference>
<organism evidence="3 4">
    <name type="scientific">Roseomonas gilardii</name>
    <dbReference type="NCBI Taxonomy" id="257708"/>
    <lineage>
        <taxon>Bacteria</taxon>
        <taxon>Pseudomonadati</taxon>
        <taxon>Pseudomonadota</taxon>
        <taxon>Alphaproteobacteria</taxon>
        <taxon>Acetobacterales</taxon>
        <taxon>Roseomonadaceae</taxon>
        <taxon>Roseomonas</taxon>
    </lineage>
</organism>
<comment type="caution">
    <text evidence="3">The sequence shown here is derived from an EMBL/GenBank/DDBJ whole genome shotgun (WGS) entry which is preliminary data.</text>
</comment>
<dbReference type="Pfam" id="PF00037">
    <property type="entry name" value="Fer4"/>
    <property type="match status" value="1"/>
</dbReference>
<dbReference type="PANTHER" id="PTHR42783">
    <property type="entry name" value="GLUTAMATE SYNTHASE [NADPH] SMALL CHAIN"/>
    <property type="match status" value="1"/>
</dbReference>
<dbReference type="Proteomes" id="UP001258945">
    <property type="component" value="Unassembled WGS sequence"/>
</dbReference>
<dbReference type="CDD" id="cd02784">
    <property type="entry name" value="MopB_CT_PHLH"/>
    <property type="match status" value="1"/>
</dbReference>
<dbReference type="CDD" id="cd10551">
    <property type="entry name" value="PsrB"/>
    <property type="match status" value="1"/>
</dbReference>
<feature type="region of interest" description="Disordered" evidence="1">
    <location>
        <begin position="688"/>
        <end position="714"/>
    </location>
</feature>
<evidence type="ECO:0000259" key="2">
    <source>
        <dbReference type="PROSITE" id="PS51379"/>
    </source>
</evidence>
<proteinExistence type="predicted"/>
<feature type="domain" description="4Fe-4S ferredoxin-type" evidence="2">
    <location>
        <begin position="722"/>
        <end position="752"/>
    </location>
</feature>
<evidence type="ECO:0000313" key="4">
    <source>
        <dbReference type="Proteomes" id="UP001258945"/>
    </source>
</evidence>
<dbReference type="Gene3D" id="2.40.40.20">
    <property type="match status" value="1"/>
</dbReference>
<keyword evidence="4" id="KW-1185">Reference proteome</keyword>
<feature type="compositionally biased region" description="Pro residues" evidence="1">
    <location>
        <begin position="691"/>
        <end position="701"/>
    </location>
</feature>
<sequence>MLPLPPLSGIPAGAREGGPVMSRRRAGLALLGTALSLTACGEPAEEIVPYVEQPENVVPGVPMRYATALTLNGYARGVIATCFEGRPVKLEGNAAHPGSLGGTDAFTEAAILSLYDPDRSRAVRQGIRIAPREALFSALLPQIRKAEARGGAGLHLLTGHLTSPTLLRLLGELRARFPGLRWHTHEPVGEENARAGAVLAFGRPLEALPRLERATTILALDADPLGPGPDQPRHARGFAAHRQARRGQTGGFSRLYVAESVPGLTGAKADHRLALPPAGLRDLAVALAAGLGAPLEAPPLDPAMARWLEAALADLRARPGEGLVLAGPWQPPEVQALVHWANHRLGAPVEYREPPAGQAPEDLAKLAEALRDGSAETLLILDRNPAYDAPADLGFAEALGKSGAFTLHLGGYFDETAAACRWHVPMTHPLEDWGDARATDGTASLAQPLIKPLHDTVSPIQALAALLGRLDSDPQAELRATWQGAVPGMVSGAAFETWWRQALHDGVVPDSAPAPVAVPEPRLPELRAVPPEAGLLLALRPDAACWDGRFANNAWLQECPKPLTRQVWGNALLLAPEEARRRGLEAGDMVALDWRGRKLEAPVLPLPGMAPGLAALSLGYGRPRAGSIGDGLGADAYALRDSGAPWGGAGLALAKTGHRGEVLRPLDANGLEGDRHSLFRAFGLGELPGQEVPPPATPPSLLPGNRPTGPRVEEVPASHPQWAMVIDTTLCIGCNACVIACQAENSVPVVGPEEVARGRHMAWLRVDTYWQNEAEADPRPGFQPVPCMHCEQAPCEPVCPVAASVHDSEGLNVQVYNRCIGTRFCQGNCPYKVRRFNFFGYNDGQEYGNLGDPLVAAQHNPEVTVRARGVMEKCTYCTQRISAARRAAEKEDRPLRADEVRTACQNACPAQAISFGDLAAEGSAVAALRREPQHYALLGELGTRPRTTYLGAMRNPHPGLEDGA</sequence>
<evidence type="ECO:0000256" key="1">
    <source>
        <dbReference type="SAM" id="MobiDB-lite"/>
    </source>
</evidence>
<dbReference type="PROSITE" id="PS51379">
    <property type="entry name" value="4FE4S_FER_2"/>
    <property type="match status" value="2"/>
</dbReference>
<dbReference type="InterPro" id="IPR009010">
    <property type="entry name" value="Asp_de-COase-like_dom_sf"/>
</dbReference>
<dbReference type="Gene3D" id="3.30.2070.10">
    <property type="entry name" value="Formate dehydrogenase/DMSO reductase"/>
    <property type="match status" value="1"/>
</dbReference>
<dbReference type="SUPFAM" id="SSF50692">
    <property type="entry name" value="ADC-like"/>
    <property type="match status" value="1"/>
</dbReference>